<evidence type="ECO:0000256" key="3">
    <source>
        <dbReference type="ARBA" id="ARBA00022989"/>
    </source>
</evidence>
<dbReference type="Pfam" id="PF00916">
    <property type="entry name" value="Sulfate_transp"/>
    <property type="match status" value="1"/>
</dbReference>
<feature type="compositionally biased region" description="Basic residues" evidence="5">
    <location>
        <begin position="223"/>
        <end position="234"/>
    </location>
</feature>
<sequence>WVLAALQAVFPVLQWGRTYTLKSFRSDVMAGLTLASLGIPQSIGYANLAKLDPQYGLYTSVVPPLIYAVMGTSREIAIGPVAVVSLLLSSMVQKVVDPAVDPVTYRTLVFTVTFLAGVFQAGVPGGLPVARGHRGVHGRRRHRHRAAAAQGPPRPLPLHQQHRRRSRRQGRLLRAPRPLAPRQLLHRLLLPHIHPRHAIHREEVQEALLAVGDLAAAVGHPVYGRRLRHQGRQARRQDHPRGARRPQPELRQAHPAQRPLHHRVRQDRRHLRRHRAHGSHCRGAIFRHDQRVQARREQGDDRHGLLQRRRISILLLRRNRLLLQDRRQLQRRRQVDGLQHRHGRHGVHRPGVLHEAPLLHAHGGAGLHHPLGAPRADRHPRGVQHLEGRQDGLPHMPRRVPRRALRVRRDRPRSRACHIVCEDHHPVTPASGGGSGQATRNKHLLQRQAVPRGVPDTGRAGHTHRYVLPLLHQCNFHQREDHGMGKGRSGHIQ</sequence>
<reference evidence="7" key="5">
    <citation type="journal article" date="2021" name="G3 (Bethesda)">
        <title>Aegilops tauschii genome assembly Aet v5.0 features greater sequence contiguity and improved annotation.</title>
        <authorList>
            <person name="Wang L."/>
            <person name="Zhu T."/>
            <person name="Rodriguez J.C."/>
            <person name="Deal K.R."/>
            <person name="Dubcovsky J."/>
            <person name="McGuire P.E."/>
            <person name="Lux T."/>
            <person name="Spannagl M."/>
            <person name="Mayer K.F.X."/>
            <person name="Baldrich P."/>
            <person name="Meyers B.C."/>
            <person name="Huo N."/>
            <person name="Gu Y.Q."/>
            <person name="Zhou H."/>
            <person name="Devos K.M."/>
            <person name="Bennetzen J.L."/>
            <person name="Unver T."/>
            <person name="Budak H."/>
            <person name="Gulick P.J."/>
            <person name="Galiba G."/>
            <person name="Kalapos B."/>
            <person name="Nelson D.R."/>
            <person name="Li P."/>
            <person name="You F.M."/>
            <person name="Luo M.C."/>
            <person name="Dvorak J."/>
        </authorList>
    </citation>
    <scope>NUCLEOTIDE SEQUENCE [LARGE SCALE GENOMIC DNA]</scope>
    <source>
        <strain evidence="7">cv. AL8/78</strain>
    </source>
</reference>
<keyword evidence="3" id="KW-1133">Transmembrane helix</keyword>
<feature type="compositionally biased region" description="Basic residues" evidence="5">
    <location>
        <begin position="259"/>
        <end position="280"/>
    </location>
</feature>
<dbReference type="GO" id="GO:0016020">
    <property type="term" value="C:membrane"/>
    <property type="evidence" value="ECO:0007669"/>
    <property type="project" value="UniProtKB-SubCell"/>
</dbReference>
<feature type="region of interest" description="Disordered" evidence="5">
    <location>
        <begin position="222"/>
        <end position="302"/>
    </location>
</feature>
<keyword evidence="2" id="KW-0812">Transmembrane</keyword>
<evidence type="ECO:0000256" key="5">
    <source>
        <dbReference type="SAM" id="MobiDB-lite"/>
    </source>
</evidence>
<feature type="domain" description="SLC26A/SulP transporter" evidence="6">
    <location>
        <begin position="24"/>
        <end position="121"/>
    </location>
</feature>
<reference evidence="7" key="4">
    <citation type="submission" date="2019-03" db="UniProtKB">
        <authorList>
            <consortium name="EnsemblPlants"/>
        </authorList>
    </citation>
    <scope>IDENTIFICATION</scope>
</reference>
<dbReference type="InterPro" id="IPR001902">
    <property type="entry name" value="SLC26A/SulP_fam"/>
</dbReference>
<feature type="compositionally biased region" description="Basic and acidic residues" evidence="5">
    <location>
        <begin position="235"/>
        <end position="252"/>
    </location>
</feature>
<evidence type="ECO:0000256" key="4">
    <source>
        <dbReference type="ARBA" id="ARBA00023136"/>
    </source>
</evidence>
<protein>
    <recommendedName>
        <fullName evidence="6">SLC26A/SulP transporter domain-containing protein</fullName>
    </recommendedName>
</protein>
<dbReference type="PROSITE" id="PS01130">
    <property type="entry name" value="SLC26A"/>
    <property type="match status" value="1"/>
</dbReference>
<dbReference type="PANTHER" id="PTHR11814">
    <property type="entry name" value="SULFATE TRANSPORTER"/>
    <property type="match status" value="1"/>
</dbReference>
<reference evidence="8" key="2">
    <citation type="journal article" date="2017" name="Nat. Plants">
        <title>The Aegilops tauschii genome reveals multiple impacts of transposons.</title>
        <authorList>
            <person name="Zhao G."/>
            <person name="Zou C."/>
            <person name="Li K."/>
            <person name="Wang K."/>
            <person name="Li T."/>
            <person name="Gao L."/>
            <person name="Zhang X."/>
            <person name="Wang H."/>
            <person name="Yang Z."/>
            <person name="Liu X."/>
            <person name="Jiang W."/>
            <person name="Mao L."/>
            <person name="Kong X."/>
            <person name="Jiao Y."/>
            <person name="Jia J."/>
        </authorList>
    </citation>
    <scope>NUCLEOTIDE SEQUENCE [LARGE SCALE GENOMIC DNA]</scope>
    <source>
        <strain evidence="8">cv. AL8/78</strain>
    </source>
</reference>
<dbReference type="EnsemblPlants" id="AET4Gv20651900.9">
    <property type="protein sequence ID" value="AET4Gv20651900.9"/>
    <property type="gene ID" value="AET4Gv20651900"/>
</dbReference>
<dbReference type="Proteomes" id="UP000015105">
    <property type="component" value="Chromosome 4D"/>
</dbReference>
<dbReference type="GO" id="GO:0008271">
    <property type="term" value="F:secondary active sulfate transmembrane transporter activity"/>
    <property type="evidence" value="ECO:0007669"/>
    <property type="project" value="InterPro"/>
</dbReference>
<feature type="compositionally biased region" description="Basic and acidic residues" evidence="5">
    <location>
        <begin position="286"/>
        <end position="302"/>
    </location>
</feature>
<feature type="region of interest" description="Disordered" evidence="5">
    <location>
        <begin position="137"/>
        <end position="176"/>
    </location>
</feature>
<evidence type="ECO:0000313" key="8">
    <source>
        <dbReference type="Proteomes" id="UP000015105"/>
    </source>
</evidence>
<dbReference type="InterPro" id="IPR011547">
    <property type="entry name" value="SLC26A/SulP_dom"/>
</dbReference>
<name>A0A453IRJ5_AEGTS</name>
<feature type="compositionally biased region" description="Basic residues" evidence="5">
    <location>
        <begin position="160"/>
        <end position="171"/>
    </location>
</feature>
<proteinExistence type="predicted"/>
<comment type="subcellular location">
    <subcellularLocation>
        <location evidence="1">Membrane</location>
        <topology evidence="1">Multi-pass membrane protein</topology>
    </subcellularLocation>
</comment>
<dbReference type="AlphaFoldDB" id="A0A453IRJ5"/>
<feature type="compositionally biased region" description="Basic residues" evidence="5">
    <location>
        <begin position="137"/>
        <end position="146"/>
    </location>
</feature>
<evidence type="ECO:0000259" key="6">
    <source>
        <dbReference type="Pfam" id="PF00916"/>
    </source>
</evidence>
<reference evidence="7" key="3">
    <citation type="journal article" date="2017" name="Nature">
        <title>Genome sequence of the progenitor of the wheat D genome Aegilops tauschii.</title>
        <authorList>
            <person name="Luo M.C."/>
            <person name="Gu Y.Q."/>
            <person name="Puiu D."/>
            <person name="Wang H."/>
            <person name="Twardziok S.O."/>
            <person name="Deal K.R."/>
            <person name="Huo N."/>
            <person name="Zhu T."/>
            <person name="Wang L."/>
            <person name="Wang Y."/>
            <person name="McGuire P.E."/>
            <person name="Liu S."/>
            <person name="Long H."/>
            <person name="Ramasamy R.K."/>
            <person name="Rodriguez J.C."/>
            <person name="Van S.L."/>
            <person name="Yuan L."/>
            <person name="Wang Z."/>
            <person name="Xia Z."/>
            <person name="Xiao L."/>
            <person name="Anderson O.D."/>
            <person name="Ouyang S."/>
            <person name="Liang Y."/>
            <person name="Zimin A.V."/>
            <person name="Pertea G."/>
            <person name="Qi P."/>
            <person name="Bennetzen J.L."/>
            <person name="Dai X."/>
            <person name="Dawson M.W."/>
            <person name="Muller H.G."/>
            <person name="Kugler K."/>
            <person name="Rivarola-Duarte L."/>
            <person name="Spannagl M."/>
            <person name="Mayer K.F.X."/>
            <person name="Lu F.H."/>
            <person name="Bevan M.W."/>
            <person name="Leroy P."/>
            <person name="Li P."/>
            <person name="You F.M."/>
            <person name="Sun Q."/>
            <person name="Liu Z."/>
            <person name="Lyons E."/>
            <person name="Wicker T."/>
            <person name="Salzberg S.L."/>
            <person name="Devos K.M."/>
            <person name="Dvorak J."/>
        </authorList>
    </citation>
    <scope>NUCLEOTIDE SEQUENCE [LARGE SCALE GENOMIC DNA]</scope>
    <source>
        <strain evidence="7">cv. AL8/78</strain>
    </source>
</reference>
<evidence type="ECO:0000256" key="2">
    <source>
        <dbReference type="ARBA" id="ARBA00022692"/>
    </source>
</evidence>
<accession>A0A453IRJ5</accession>
<dbReference type="Gramene" id="AET4Gv20651900.9">
    <property type="protein sequence ID" value="AET4Gv20651900.9"/>
    <property type="gene ID" value="AET4Gv20651900"/>
</dbReference>
<evidence type="ECO:0000313" key="7">
    <source>
        <dbReference type="EnsemblPlants" id="AET4Gv20651900.9"/>
    </source>
</evidence>
<organism evidence="7 8">
    <name type="scientific">Aegilops tauschii subsp. strangulata</name>
    <name type="common">Goatgrass</name>
    <dbReference type="NCBI Taxonomy" id="200361"/>
    <lineage>
        <taxon>Eukaryota</taxon>
        <taxon>Viridiplantae</taxon>
        <taxon>Streptophyta</taxon>
        <taxon>Embryophyta</taxon>
        <taxon>Tracheophyta</taxon>
        <taxon>Spermatophyta</taxon>
        <taxon>Magnoliopsida</taxon>
        <taxon>Liliopsida</taxon>
        <taxon>Poales</taxon>
        <taxon>Poaceae</taxon>
        <taxon>BOP clade</taxon>
        <taxon>Pooideae</taxon>
        <taxon>Triticodae</taxon>
        <taxon>Triticeae</taxon>
        <taxon>Triticinae</taxon>
        <taxon>Aegilops</taxon>
    </lineage>
</organism>
<keyword evidence="4" id="KW-0472">Membrane</keyword>
<keyword evidence="8" id="KW-1185">Reference proteome</keyword>
<dbReference type="InterPro" id="IPR018045">
    <property type="entry name" value="S04_transporter_CS"/>
</dbReference>
<evidence type="ECO:0000256" key="1">
    <source>
        <dbReference type="ARBA" id="ARBA00004141"/>
    </source>
</evidence>
<reference evidence="8" key="1">
    <citation type="journal article" date="2014" name="Science">
        <title>Ancient hybridizations among the ancestral genomes of bread wheat.</title>
        <authorList>
            <consortium name="International Wheat Genome Sequencing Consortium,"/>
            <person name="Marcussen T."/>
            <person name="Sandve S.R."/>
            <person name="Heier L."/>
            <person name="Spannagl M."/>
            <person name="Pfeifer M."/>
            <person name="Jakobsen K.S."/>
            <person name="Wulff B.B."/>
            <person name="Steuernagel B."/>
            <person name="Mayer K.F."/>
            <person name="Olsen O.A."/>
        </authorList>
    </citation>
    <scope>NUCLEOTIDE SEQUENCE [LARGE SCALE GENOMIC DNA]</scope>
    <source>
        <strain evidence="8">cv. AL8/78</strain>
    </source>
</reference>